<dbReference type="EMBL" id="CP130319">
    <property type="protein sequence ID" value="WNR43070.1"/>
    <property type="molecule type" value="Genomic_DNA"/>
</dbReference>
<evidence type="ECO:0000259" key="1">
    <source>
        <dbReference type="Pfam" id="PF01047"/>
    </source>
</evidence>
<dbReference type="Pfam" id="PF01047">
    <property type="entry name" value="MarR"/>
    <property type="match status" value="1"/>
</dbReference>
<evidence type="ECO:0000313" key="3">
    <source>
        <dbReference type="Proteomes" id="UP001304650"/>
    </source>
</evidence>
<dbReference type="InterPro" id="IPR036388">
    <property type="entry name" value="WH-like_DNA-bd_sf"/>
</dbReference>
<dbReference type="KEGG" id="proo:MJB10_18390"/>
<gene>
    <name evidence="2" type="ORF">MJB10_18390</name>
</gene>
<dbReference type="Gene3D" id="1.10.10.10">
    <property type="entry name" value="Winged helix-like DNA-binding domain superfamily/Winged helix DNA-binding domain"/>
    <property type="match status" value="1"/>
</dbReference>
<evidence type="ECO:0000313" key="2">
    <source>
        <dbReference type="EMBL" id="WNR43070.1"/>
    </source>
</evidence>
<feature type="domain" description="HTH marR-type" evidence="1">
    <location>
        <begin position="34"/>
        <end position="81"/>
    </location>
</feature>
<dbReference type="GO" id="GO:0003700">
    <property type="term" value="F:DNA-binding transcription factor activity"/>
    <property type="evidence" value="ECO:0007669"/>
    <property type="project" value="InterPro"/>
</dbReference>
<dbReference type="AlphaFoldDB" id="A0AA96RIQ8"/>
<reference evidence="2" key="1">
    <citation type="submission" date="2022-02" db="EMBL/GenBank/DDBJ databases">
        <title>Paenibacillus sp. MBLB1832 Whole Genome Shotgun Sequencing.</title>
        <authorList>
            <person name="Hwang C.Y."/>
            <person name="Cho E.-S."/>
            <person name="Seo M.-J."/>
        </authorList>
    </citation>
    <scope>NUCLEOTIDE SEQUENCE</scope>
    <source>
        <strain evidence="2">MBLB1832</strain>
    </source>
</reference>
<dbReference type="Proteomes" id="UP001304650">
    <property type="component" value="Chromosome"/>
</dbReference>
<dbReference type="SUPFAM" id="SSF46785">
    <property type="entry name" value="Winged helix' DNA-binding domain"/>
    <property type="match status" value="1"/>
</dbReference>
<protein>
    <submittedName>
        <fullName evidence="2">MarR family transcriptional regulator</fullName>
    </submittedName>
</protein>
<accession>A0AA96RIQ8</accession>
<name>A0AA96RIQ8_9BACL</name>
<dbReference type="RefSeq" id="WP_314797027.1">
    <property type="nucleotide sequence ID" value="NZ_CP130319.1"/>
</dbReference>
<dbReference type="InterPro" id="IPR036390">
    <property type="entry name" value="WH_DNA-bd_sf"/>
</dbReference>
<organism evidence="2 3">
    <name type="scientific">Paenibacillus roseopurpureus</name>
    <dbReference type="NCBI Taxonomy" id="2918901"/>
    <lineage>
        <taxon>Bacteria</taxon>
        <taxon>Bacillati</taxon>
        <taxon>Bacillota</taxon>
        <taxon>Bacilli</taxon>
        <taxon>Bacillales</taxon>
        <taxon>Paenibacillaceae</taxon>
        <taxon>Paenibacillus</taxon>
    </lineage>
</organism>
<keyword evidence="3" id="KW-1185">Reference proteome</keyword>
<proteinExistence type="predicted"/>
<dbReference type="InterPro" id="IPR000835">
    <property type="entry name" value="HTH_MarR-typ"/>
</dbReference>
<sequence length="91" mass="10348">MLDDYFQNCMYFSSALLNRAITRMAEETFKSTGLSPTYAFLLMAVHEQPGISQKELGEALHLTPSTITRFIEKLIHKELVLSRNRGKAVIN</sequence>